<comment type="cofactor">
    <cofactor evidence="3">
        <name>Zn(2+)</name>
        <dbReference type="ChEBI" id="CHEBI:29105"/>
    </cofactor>
    <text evidence="3">Binds 2 Zn(2+) ions per subunit.</text>
</comment>
<feature type="binding site" evidence="3">
    <location>
        <position position="96"/>
    </location>
    <ligand>
        <name>Zn(2+)</name>
        <dbReference type="ChEBI" id="CHEBI:29105"/>
        <label>2</label>
    </ligand>
</feature>
<dbReference type="CDD" id="cd03884">
    <property type="entry name" value="M20_bAS"/>
    <property type="match status" value="1"/>
</dbReference>
<dbReference type="GO" id="GO:0046872">
    <property type="term" value="F:metal ion binding"/>
    <property type="evidence" value="ECO:0007669"/>
    <property type="project" value="UniProtKB-KW"/>
</dbReference>
<feature type="binding site" evidence="3">
    <location>
        <position position="85"/>
    </location>
    <ligand>
        <name>Zn(2+)</name>
        <dbReference type="ChEBI" id="CHEBI:29105"/>
        <label>1</label>
    </ligand>
</feature>
<gene>
    <name evidence="4" type="ORF">G5B40_02305</name>
</gene>
<feature type="binding site" evidence="3">
    <location>
        <position position="195"/>
    </location>
    <ligand>
        <name>Zn(2+)</name>
        <dbReference type="ChEBI" id="CHEBI:29105"/>
        <label>1</label>
    </ligand>
</feature>
<dbReference type="GO" id="GO:0016813">
    <property type="term" value="F:hydrolase activity, acting on carbon-nitrogen (but not peptide) bonds, in linear amidines"/>
    <property type="evidence" value="ECO:0007669"/>
    <property type="project" value="InterPro"/>
</dbReference>
<dbReference type="EMBL" id="CP049056">
    <property type="protein sequence ID" value="QIE54372.1"/>
    <property type="molecule type" value="Genomic_DNA"/>
</dbReference>
<feature type="binding site" evidence="3">
    <location>
        <position position="387"/>
    </location>
    <ligand>
        <name>Zn(2+)</name>
        <dbReference type="ChEBI" id="CHEBI:29105"/>
        <label>2</label>
    </ligand>
</feature>
<reference evidence="4 5" key="1">
    <citation type="submission" date="2020-02" db="EMBL/GenBank/DDBJ databases">
        <title>complete genome sequence of Rhodobacteraceae bacterium.</title>
        <authorList>
            <person name="Park J."/>
            <person name="Kim Y.-S."/>
            <person name="Kim K.-H."/>
        </authorList>
    </citation>
    <scope>NUCLEOTIDE SEQUENCE [LARGE SCALE GENOMIC DNA]</scope>
    <source>
        <strain evidence="4 5">RR4-56</strain>
    </source>
</reference>
<keyword evidence="3" id="KW-0862">Zinc</keyword>
<dbReference type="Gene3D" id="3.40.630.10">
    <property type="entry name" value="Zn peptidases"/>
    <property type="match status" value="1"/>
</dbReference>
<dbReference type="Proteomes" id="UP000503336">
    <property type="component" value="Chromosome"/>
</dbReference>
<dbReference type="InterPro" id="IPR002933">
    <property type="entry name" value="Peptidase_M20"/>
</dbReference>
<dbReference type="NCBIfam" id="TIGR01879">
    <property type="entry name" value="hydantase"/>
    <property type="match status" value="1"/>
</dbReference>
<keyword evidence="5" id="KW-1185">Reference proteome</keyword>
<dbReference type="AlphaFoldDB" id="A0A7L5BT34"/>
<dbReference type="SUPFAM" id="SSF53187">
    <property type="entry name" value="Zn-dependent exopeptidases"/>
    <property type="match status" value="1"/>
</dbReference>
<feature type="binding site" evidence="3">
    <location>
        <position position="131"/>
    </location>
    <ligand>
        <name>Zn(2+)</name>
        <dbReference type="ChEBI" id="CHEBI:29105"/>
        <label>2</label>
    </ligand>
</feature>
<dbReference type="InterPro" id="IPR036264">
    <property type="entry name" value="Bact_exopeptidase_dim_dom"/>
</dbReference>
<name>A0A7L5BT34_9RHOB</name>
<evidence type="ECO:0000256" key="2">
    <source>
        <dbReference type="ARBA" id="ARBA00022801"/>
    </source>
</evidence>
<keyword evidence="3" id="KW-0479">Metal-binding</keyword>
<dbReference type="PIRSF" id="PIRSF001235">
    <property type="entry name" value="Amidase_carbamoylase"/>
    <property type="match status" value="1"/>
</dbReference>
<dbReference type="SUPFAM" id="SSF55031">
    <property type="entry name" value="Bacterial exopeptidase dimerisation domain"/>
    <property type="match status" value="1"/>
</dbReference>
<evidence type="ECO:0000313" key="4">
    <source>
        <dbReference type="EMBL" id="QIE54372.1"/>
    </source>
</evidence>
<protein>
    <submittedName>
        <fullName evidence="4">Zn-dependent hydrolase</fullName>
    </submittedName>
</protein>
<accession>A0A7L5BT34</accession>
<organism evidence="4 5">
    <name type="scientific">Pikeienuella piscinae</name>
    <dbReference type="NCBI Taxonomy" id="2748098"/>
    <lineage>
        <taxon>Bacteria</taxon>
        <taxon>Pseudomonadati</taxon>
        <taxon>Pseudomonadota</taxon>
        <taxon>Alphaproteobacteria</taxon>
        <taxon>Rhodobacterales</taxon>
        <taxon>Paracoccaceae</taxon>
        <taxon>Pikeienuella</taxon>
    </lineage>
</organism>
<evidence type="ECO:0000256" key="3">
    <source>
        <dbReference type="PIRSR" id="PIRSR001235-1"/>
    </source>
</evidence>
<proteinExistence type="inferred from homology"/>
<comment type="similarity">
    <text evidence="1">Belongs to the peptidase M20 family.</text>
</comment>
<dbReference type="KEGG" id="hdh:G5B40_02305"/>
<feature type="binding site" evidence="3">
    <location>
        <position position="96"/>
    </location>
    <ligand>
        <name>Zn(2+)</name>
        <dbReference type="ChEBI" id="CHEBI:29105"/>
        <label>1</label>
    </ligand>
</feature>
<dbReference type="PANTHER" id="PTHR32494:SF5">
    <property type="entry name" value="ALLANTOATE AMIDOHYDROLASE"/>
    <property type="match status" value="1"/>
</dbReference>
<dbReference type="PANTHER" id="PTHR32494">
    <property type="entry name" value="ALLANTOATE DEIMINASE-RELATED"/>
    <property type="match status" value="1"/>
</dbReference>
<keyword evidence="2 4" id="KW-0378">Hydrolase</keyword>
<sequence>MRSATSVEIDPVFVERVVMEFARFGAWGATGVWRTVYSPEWVAAAKQYADWCAEAGLEVHKDAVGNVWGRLRGAEPGPSIVSGSHIDSQRPGGRYDGALGALAGLIAIRALSAQFGPPRRTLEAVALCEEEGSRFPTAQFWGSRAIVGRIAPGDAVATKGYEDETIADAMREVGLDPALIAEARRDDISDFIELHIEQGPILEQAGLPVAVVDAITGIRHLRVTLTGEANHAGAFPMDMRRDPMAGFAEIAAGVVNTAHRMGRPAVTTVGRVIAEPNFPAIVPHTVQFSVDARHPDPAQRDILYARHDALMREVAARRGLEIVIEQSLDHPPCLSDPGLVATFEKAARDQGIAFTTMPSGAGHDSQQMAEIAKVCMIFVRSKDGRSHTPEEFSSIPDIVEGVRVLAAGLHRLAY</sequence>
<dbReference type="Pfam" id="PF01546">
    <property type="entry name" value="Peptidase_M20"/>
    <property type="match status" value="1"/>
</dbReference>
<dbReference type="Gene3D" id="3.30.70.360">
    <property type="match status" value="1"/>
</dbReference>
<evidence type="ECO:0000313" key="5">
    <source>
        <dbReference type="Proteomes" id="UP000503336"/>
    </source>
</evidence>
<evidence type="ECO:0000256" key="1">
    <source>
        <dbReference type="ARBA" id="ARBA00006153"/>
    </source>
</evidence>
<dbReference type="InterPro" id="IPR010158">
    <property type="entry name" value="Amidase_Cbmase"/>
</dbReference>